<protein>
    <submittedName>
        <fullName evidence="2">Uncharacterized protein</fullName>
    </submittedName>
</protein>
<keyword evidence="1" id="KW-0812">Transmembrane</keyword>
<dbReference type="AlphaFoldDB" id="A0A645BGR7"/>
<keyword evidence="1" id="KW-1133">Transmembrane helix</keyword>
<proteinExistence type="predicted"/>
<feature type="transmembrane region" description="Helical" evidence="1">
    <location>
        <begin position="31"/>
        <end position="48"/>
    </location>
</feature>
<organism evidence="2">
    <name type="scientific">bioreactor metagenome</name>
    <dbReference type="NCBI Taxonomy" id="1076179"/>
    <lineage>
        <taxon>unclassified sequences</taxon>
        <taxon>metagenomes</taxon>
        <taxon>ecological metagenomes</taxon>
    </lineage>
</organism>
<keyword evidence="1" id="KW-0472">Membrane</keyword>
<evidence type="ECO:0000313" key="2">
    <source>
        <dbReference type="EMBL" id="MPM64557.1"/>
    </source>
</evidence>
<gene>
    <name evidence="2" type="ORF">SDC9_111444</name>
</gene>
<sequence>MADSAGLLVGLLPLAGLLLLGDLLGLLTGLGLIRIGLLLLVGHAHFLIKRLKPYCFAFRLMGFR</sequence>
<accession>A0A645BGR7</accession>
<comment type="caution">
    <text evidence="2">The sequence shown here is derived from an EMBL/GenBank/DDBJ whole genome shotgun (WGS) entry which is preliminary data.</text>
</comment>
<dbReference type="EMBL" id="VSSQ01020017">
    <property type="protein sequence ID" value="MPM64557.1"/>
    <property type="molecule type" value="Genomic_DNA"/>
</dbReference>
<name>A0A645BGR7_9ZZZZ</name>
<reference evidence="2" key="1">
    <citation type="submission" date="2019-08" db="EMBL/GenBank/DDBJ databases">
        <authorList>
            <person name="Kucharzyk K."/>
            <person name="Murdoch R.W."/>
            <person name="Higgins S."/>
            <person name="Loffler F."/>
        </authorList>
    </citation>
    <scope>NUCLEOTIDE SEQUENCE</scope>
</reference>
<evidence type="ECO:0000256" key="1">
    <source>
        <dbReference type="SAM" id="Phobius"/>
    </source>
</evidence>